<sequence>MRNAGSMTAAVVRRRGGEALAATGALILALAATALAARAQEQEVIVSHGISTFGDLKLPADFSHLPYVNPDAPKGGEISQWAPGSFDSFNPYTIQGSAAALSSIFYESILSGTLDDVSAVYCLLCETMEYPADRSWVIFNLRKDVTFSDGSPMTAEDVLFSYELFRDKGIPEYRSVANAKFQSVEVLDPHRIKFTFTPGTPFRDMPAQAGSTLIFSKKDYLEKNRDLEKSSLEPFLGTGAYVLESFQPGQRVVFKLDEDYWGATHPLNVGQNNFDRIRIEYFSDDNAAMEAFKAGVYTFRNESLPKRWANDYDFPAVTSSDVVKEVIPSGDIAGGQSVIFNLRRPQFQDPRVREALGLMFNFEWSNKSLFYGLFARINSIWENSEMAATGVPTPEELALLQPLVDEGLLPAAILTDEVPVSPVSSEANALDRRNLRKASALLDEAGWTVGDDGIRRNAAGQTLRMEMVHSRTDLLPVMIAYVENLRALGVDASFDIIDDPQLQERASPPVFDFDALPTTVVNGGLEPGGVLKQAWASVARDNSSRNRMGYANPAVDRLLDAVEGAASREELTTVIRALDRVLRSEFVIVPRYYKKDNWVAYYNMYEHPVTLPPYALGELSIWWYNAEKADALKAKGALK</sequence>
<accession>A0ABV7DP05</accession>
<dbReference type="InterPro" id="IPR039424">
    <property type="entry name" value="SBP_5"/>
</dbReference>
<evidence type="ECO:0000259" key="4">
    <source>
        <dbReference type="Pfam" id="PF00496"/>
    </source>
</evidence>
<dbReference type="PANTHER" id="PTHR30290:SF64">
    <property type="entry name" value="ABC TRANSPORTER PERIPLASMIC BINDING PROTEIN"/>
    <property type="match status" value="1"/>
</dbReference>
<dbReference type="Gene3D" id="3.40.190.10">
    <property type="entry name" value="Periplasmic binding protein-like II"/>
    <property type="match status" value="1"/>
</dbReference>
<evidence type="ECO:0000256" key="2">
    <source>
        <dbReference type="ARBA" id="ARBA00005695"/>
    </source>
</evidence>
<dbReference type="PANTHER" id="PTHR30290">
    <property type="entry name" value="PERIPLASMIC BINDING COMPONENT OF ABC TRANSPORTER"/>
    <property type="match status" value="1"/>
</dbReference>
<dbReference type="InterPro" id="IPR000914">
    <property type="entry name" value="SBP_5_dom"/>
</dbReference>
<dbReference type="Gene3D" id="3.10.105.10">
    <property type="entry name" value="Dipeptide-binding Protein, Domain 3"/>
    <property type="match status" value="1"/>
</dbReference>
<dbReference type="Proteomes" id="UP001595445">
    <property type="component" value="Unassembled WGS sequence"/>
</dbReference>
<gene>
    <name evidence="5" type="ORF">ACFOD6_01480</name>
</gene>
<keyword evidence="6" id="KW-1185">Reference proteome</keyword>
<comment type="subcellular location">
    <subcellularLocation>
        <location evidence="1">Periplasm</location>
    </subcellularLocation>
</comment>
<comment type="similarity">
    <text evidence="2">Belongs to the bacterial solute-binding protein 5 family.</text>
</comment>
<dbReference type="EMBL" id="JBHRSM010000001">
    <property type="protein sequence ID" value="MFC3084707.1"/>
    <property type="molecule type" value="Genomic_DNA"/>
</dbReference>
<evidence type="ECO:0000256" key="1">
    <source>
        <dbReference type="ARBA" id="ARBA00004418"/>
    </source>
</evidence>
<protein>
    <submittedName>
        <fullName evidence="5">Extracellular solute-binding protein</fullName>
    </submittedName>
</protein>
<evidence type="ECO:0000313" key="6">
    <source>
        <dbReference type="Proteomes" id="UP001595445"/>
    </source>
</evidence>
<name>A0ABV7DP05_9RHOB</name>
<dbReference type="InterPro" id="IPR030678">
    <property type="entry name" value="Peptide/Ni-bd"/>
</dbReference>
<feature type="domain" description="Solute-binding protein family 5" evidence="4">
    <location>
        <begin position="124"/>
        <end position="507"/>
    </location>
</feature>
<organism evidence="5 6">
    <name type="scientific">Tabrizicola soli</name>
    <dbReference type="NCBI Taxonomy" id="2185115"/>
    <lineage>
        <taxon>Bacteria</taxon>
        <taxon>Pseudomonadati</taxon>
        <taxon>Pseudomonadota</taxon>
        <taxon>Alphaproteobacteria</taxon>
        <taxon>Rhodobacterales</taxon>
        <taxon>Paracoccaceae</taxon>
        <taxon>Tabrizicola</taxon>
    </lineage>
</organism>
<evidence type="ECO:0000256" key="3">
    <source>
        <dbReference type="ARBA" id="ARBA00022729"/>
    </source>
</evidence>
<dbReference type="Pfam" id="PF00496">
    <property type="entry name" value="SBP_bac_5"/>
    <property type="match status" value="1"/>
</dbReference>
<reference evidence="6" key="1">
    <citation type="journal article" date="2019" name="Int. J. Syst. Evol. Microbiol.">
        <title>The Global Catalogue of Microorganisms (GCM) 10K type strain sequencing project: providing services to taxonomists for standard genome sequencing and annotation.</title>
        <authorList>
            <consortium name="The Broad Institute Genomics Platform"/>
            <consortium name="The Broad Institute Genome Sequencing Center for Infectious Disease"/>
            <person name="Wu L."/>
            <person name="Ma J."/>
        </authorList>
    </citation>
    <scope>NUCLEOTIDE SEQUENCE [LARGE SCALE GENOMIC DNA]</scope>
    <source>
        <strain evidence="6">KCTC 62102</strain>
    </source>
</reference>
<dbReference type="CDD" id="cd08497">
    <property type="entry name" value="MbnE-like"/>
    <property type="match status" value="1"/>
</dbReference>
<comment type="caution">
    <text evidence="5">The sequence shown here is derived from an EMBL/GenBank/DDBJ whole genome shotgun (WGS) entry which is preliminary data.</text>
</comment>
<dbReference type="SUPFAM" id="SSF53850">
    <property type="entry name" value="Periplasmic binding protein-like II"/>
    <property type="match status" value="1"/>
</dbReference>
<proteinExistence type="inferred from homology"/>
<dbReference type="PIRSF" id="PIRSF002741">
    <property type="entry name" value="MppA"/>
    <property type="match status" value="1"/>
</dbReference>
<keyword evidence="3" id="KW-0732">Signal</keyword>
<evidence type="ECO:0000313" key="5">
    <source>
        <dbReference type="EMBL" id="MFC3084707.1"/>
    </source>
</evidence>
<dbReference type="RefSeq" id="WP_197642518.1">
    <property type="nucleotide sequence ID" value="NZ_JAEACP010000005.1"/>
</dbReference>